<dbReference type="PANTHER" id="PTHR40940:SF2">
    <property type="entry name" value="BATD"/>
    <property type="match status" value="1"/>
</dbReference>
<dbReference type="AlphaFoldDB" id="A0A3B0R0I2"/>
<evidence type="ECO:0000313" key="1">
    <source>
        <dbReference type="EMBL" id="VAV85839.1"/>
    </source>
</evidence>
<proteinExistence type="predicted"/>
<gene>
    <name evidence="1" type="ORF">MNBD_BACTEROID02-1178</name>
</gene>
<dbReference type="EMBL" id="UOEB01000248">
    <property type="protein sequence ID" value="VAV85839.1"/>
    <property type="molecule type" value="Genomic_DNA"/>
</dbReference>
<sequence>MNFKNKIALLLFLIVSSFASAQVTFEAKVSKKKLGINERLRIDFIMNKDGDNFIPPSFENFTIVGGPSQSINNSWINGVKSFSKTYSYFLAPKKRGTFTINQSTIEIKGEIYKTLPIKIQVTAAVDKPKDPNDPNYIASQNIHLVAEISKTNPYLNEAITIVYKLYISPNTGVETWRELDNPRYSDFWSQNINMKELKLVNSTYKGEDYRYVILRKTVLYPQKTGKLNIEPLTLDIKVRVPTNRRDIFGGRLMKTVHRTVAAGNRTINVKPLPEKGKPTGFSGAVGDFDFKVTTNKRQLKASEAFQAKIQVIGKGNLKLFKLPKLKLPSSLEVYEPEHSENVSTNLKGMQGSISDSYTIVPSAQGKYPIPRVPICLFF</sequence>
<accession>A0A3B0R0I2</accession>
<name>A0A3B0R0I2_9ZZZZ</name>
<organism evidence="1">
    <name type="scientific">hydrothermal vent metagenome</name>
    <dbReference type="NCBI Taxonomy" id="652676"/>
    <lineage>
        <taxon>unclassified sequences</taxon>
        <taxon>metagenomes</taxon>
        <taxon>ecological metagenomes</taxon>
    </lineage>
</organism>
<reference evidence="1" key="1">
    <citation type="submission" date="2018-06" db="EMBL/GenBank/DDBJ databases">
        <authorList>
            <person name="Zhirakovskaya E."/>
        </authorList>
    </citation>
    <scope>NUCLEOTIDE SEQUENCE</scope>
</reference>
<dbReference type="PANTHER" id="PTHR40940">
    <property type="entry name" value="PROTEIN BATD-RELATED"/>
    <property type="match status" value="1"/>
</dbReference>
<dbReference type="Pfam" id="PF13584">
    <property type="entry name" value="BatD"/>
    <property type="match status" value="2"/>
</dbReference>
<protein>
    <submittedName>
        <fullName evidence="1">Aerotolerance protein BatD</fullName>
    </submittedName>
</protein>
<dbReference type="InterPro" id="IPR025738">
    <property type="entry name" value="BatD"/>
</dbReference>